<dbReference type="RefSeq" id="XP_008020163.1">
    <property type="nucleotide sequence ID" value="XM_008021972.1"/>
</dbReference>
<dbReference type="Proteomes" id="UP000016935">
    <property type="component" value="Unassembled WGS sequence"/>
</dbReference>
<dbReference type="AlphaFoldDB" id="R0KU77"/>
<sequence>MYRLDRTQHPLPSRSNRPMVARHVKQNTGQSLGASHPRNVAVGLFARLPRELRNRIYAFCLQGAYDNEVIVRRAALGQPHRFAHLIRESCGQFSYQWVEDPVTACLGTRSLGYDVGREMLECYYWTRTFKFSHPELCLLGPFLQTDGFGFGMIPAHYARRLQIQIQPLYLTFLLPEERALEEQQCCRAIETLSAIQTTRTEVAIEIDLSQGSLNDADYERFSDVAATFTAKVKKEVDNLKGAGLHITLAAVGY</sequence>
<evidence type="ECO:0000313" key="1">
    <source>
        <dbReference type="EMBL" id="EOA91342.1"/>
    </source>
</evidence>
<dbReference type="HOGENOM" id="CLU_976564_0_0_1"/>
<keyword evidence="2" id="KW-1185">Reference proteome</keyword>
<accession>R0KU77</accession>
<dbReference type="EMBL" id="KB908481">
    <property type="protein sequence ID" value="EOA91342.1"/>
    <property type="molecule type" value="Genomic_DNA"/>
</dbReference>
<dbReference type="eggNOG" id="ENOG502T36I">
    <property type="taxonomic scope" value="Eukaryota"/>
</dbReference>
<name>R0KU77_EXST2</name>
<dbReference type="OrthoDB" id="3658469at2759"/>
<protein>
    <submittedName>
        <fullName evidence="1">Uncharacterized protein</fullName>
    </submittedName>
</protein>
<dbReference type="GeneID" id="19403371"/>
<reference evidence="1 2" key="2">
    <citation type="journal article" date="2013" name="PLoS Genet.">
        <title>Comparative genome structure, secondary metabolite, and effector coding capacity across Cochliobolus pathogens.</title>
        <authorList>
            <person name="Condon B.J."/>
            <person name="Leng Y."/>
            <person name="Wu D."/>
            <person name="Bushley K.E."/>
            <person name="Ohm R.A."/>
            <person name="Otillar R."/>
            <person name="Martin J."/>
            <person name="Schackwitz W."/>
            <person name="Grimwood J."/>
            <person name="MohdZainudin N."/>
            <person name="Xue C."/>
            <person name="Wang R."/>
            <person name="Manning V.A."/>
            <person name="Dhillon B."/>
            <person name="Tu Z.J."/>
            <person name="Steffenson B.J."/>
            <person name="Salamov A."/>
            <person name="Sun H."/>
            <person name="Lowry S."/>
            <person name="LaButti K."/>
            <person name="Han J."/>
            <person name="Copeland A."/>
            <person name="Lindquist E."/>
            <person name="Barry K."/>
            <person name="Schmutz J."/>
            <person name="Baker S.E."/>
            <person name="Ciuffetti L.M."/>
            <person name="Grigoriev I.V."/>
            <person name="Zhong S."/>
            <person name="Turgeon B.G."/>
        </authorList>
    </citation>
    <scope>NUCLEOTIDE SEQUENCE [LARGE SCALE GENOMIC DNA]</scope>
    <source>
        <strain evidence="2">28A</strain>
    </source>
</reference>
<gene>
    <name evidence="1" type="ORF">SETTUDRAFT_29886</name>
</gene>
<proteinExistence type="predicted"/>
<evidence type="ECO:0000313" key="2">
    <source>
        <dbReference type="Proteomes" id="UP000016935"/>
    </source>
</evidence>
<organism evidence="1 2">
    <name type="scientific">Exserohilum turcicum (strain 28A)</name>
    <name type="common">Northern leaf blight fungus</name>
    <name type="synonym">Setosphaeria turcica</name>
    <dbReference type="NCBI Taxonomy" id="671987"/>
    <lineage>
        <taxon>Eukaryota</taxon>
        <taxon>Fungi</taxon>
        <taxon>Dikarya</taxon>
        <taxon>Ascomycota</taxon>
        <taxon>Pezizomycotina</taxon>
        <taxon>Dothideomycetes</taxon>
        <taxon>Pleosporomycetidae</taxon>
        <taxon>Pleosporales</taxon>
        <taxon>Pleosporineae</taxon>
        <taxon>Pleosporaceae</taxon>
        <taxon>Exserohilum</taxon>
    </lineage>
</organism>
<reference evidence="1 2" key="1">
    <citation type="journal article" date="2012" name="PLoS Pathog.">
        <title>Diverse lifestyles and strategies of plant pathogenesis encoded in the genomes of eighteen Dothideomycetes fungi.</title>
        <authorList>
            <person name="Ohm R.A."/>
            <person name="Feau N."/>
            <person name="Henrissat B."/>
            <person name="Schoch C.L."/>
            <person name="Horwitz B.A."/>
            <person name="Barry K.W."/>
            <person name="Condon B.J."/>
            <person name="Copeland A.C."/>
            <person name="Dhillon B."/>
            <person name="Glaser F."/>
            <person name="Hesse C.N."/>
            <person name="Kosti I."/>
            <person name="LaButti K."/>
            <person name="Lindquist E.A."/>
            <person name="Lucas S."/>
            <person name="Salamov A.A."/>
            <person name="Bradshaw R.E."/>
            <person name="Ciuffetti L."/>
            <person name="Hamelin R.C."/>
            <person name="Kema G.H.J."/>
            <person name="Lawrence C."/>
            <person name="Scott J.A."/>
            <person name="Spatafora J.W."/>
            <person name="Turgeon B.G."/>
            <person name="de Wit P.J.G.M."/>
            <person name="Zhong S."/>
            <person name="Goodwin S.B."/>
            <person name="Grigoriev I.V."/>
        </authorList>
    </citation>
    <scope>NUCLEOTIDE SEQUENCE [LARGE SCALE GENOMIC DNA]</scope>
    <source>
        <strain evidence="2">28A</strain>
    </source>
</reference>